<accession>A0ABT5BMN9</accession>
<keyword evidence="3" id="KW-0949">S-adenosyl-L-methionine</keyword>
<dbReference type="InterPro" id="IPR023576">
    <property type="entry name" value="UbiE/COQ5_MeTrFase_CS"/>
</dbReference>
<keyword evidence="6" id="KW-1185">Reference proteome</keyword>
<dbReference type="Pfam" id="PF13649">
    <property type="entry name" value="Methyltransf_25"/>
    <property type="match status" value="1"/>
</dbReference>
<name>A0ABT5BMN9_9BACT</name>
<dbReference type="PROSITE" id="PS01184">
    <property type="entry name" value="UBIE_2"/>
    <property type="match status" value="1"/>
</dbReference>
<dbReference type="Gene3D" id="3.40.50.150">
    <property type="entry name" value="Vaccinia Virus protein VP39"/>
    <property type="match status" value="1"/>
</dbReference>
<reference evidence="5 6" key="1">
    <citation type="submission" date="2022-11" db="EMBL/GenBank/DDBJ databases">
        <title>Minimal conservation of predation-associated metabolite biosynthetic gene clusters underscores biosynthetic potential of Myxococcota including descriptions for ten novel species: Archangium lansinium sp. nov., Myxococcus landrumus sp. nov., Nannocystis bai.</title>
        <authorList>
            <person name="Ahearne A."/>
            <person name="Stevens C."/>
            <person name="Dowd S."/>
        </authorList>
    </citation>
    <scope>NUCLEOTIDE SEQUENCE [LARGE SCALE GENOMIC DNA]</scope>
    <source>
        <strain evidence="5 6">NCELM</strain>
    </source>
</reference>
<evidence type="ECO:0000256" key="3">
    <source>
        <dbReference type="ARBA" id="ARBA00022691"/>
    </source>
</evidence>
<dbReference type="GO" id="GO:0008168">
    <property type="term" value="F:methyltransferase activity"/>
    <property type="evidence" value="ECO:0007669"/>
    <property type="project" value="UniProtKB-KW"/>
</dbReference>
<dbReference type="EMBL" id="JAQNDN010000027">
    <property type="protein sequence ID" value="MDC0675435.1"/>
    <property type="molecule type" value="Genomic_DNA"/>
</dbReference>
<evidence type="ECO:0000256" key="1">
    <source>
        <dbReference type="ARBA" id="ARBA00022603"/>
    </source>
</evidence>
<feature type="domain" description="Methyltransferase" evidence="4">
    <location>
        <begin position="47"/>
        <end position="143"/>
    </location>
</feature>
<dbReference type="InterPro" id="IPR029063">
    <property type="entry name" value="SAM-dependent_MTases_sf"/>
</dbReference>
<evidence type="ECO:0000313" key="5">
    <source>
        <dbReference type="EMBL" id="MDC0675435.1"/>
    </source>
</evidence>
<keyword evidence="2" id="KW-0808">Transferase</keyword>
<dbReference type="RefSeq" id="WP_272010512.1">
    <property type="nucleotide sequence ID" value="NZ_JAQNDN010000027.1"/>
</dbReference>
<dbReference type="GO" id="GO:0032259">
    <property type="term" value="P:methylation"/>
    <property type="evidence" value="ECO:0007669"/>
    <property type="project" value="UniProtKB-KW"/>
</dbReference>
<evidence type="ECO:0000256" key="2">
    <source>
        <dbReference type="ARBA" id="ARBA00022679"/>
    </source>
</evidence>
<sequence>MAERFIPALGHAWLTRFYDPVLRWTMREATFKSRLVAQADVRPGHRVLDLGCGTATLTILVKRSQPDAEVVGLDGDPEVLRRAAAKIAAAGVDIALSRGWSDRLPHEDGCFDRVVTSLLLHHLSSEAKRRTLAEVHRVLRPGGQIHIADWGQAQDVVMRGAFLAIQFLDGFATTTDNVRGRLPAMLRDAGFAEVRETARLRTIFGTLSLYRGERPR</sequence>
<organism evidence="5 6">
    <name type="scientific">Nannocystis radixulma</name>
    <dbReference type="NCBI Taxonomy" id="2995305"/>
    <lineage>
        <taxon>Bacteria</taxon>
        <taxon>Pseudomonadati</taxon>
        <taxon>Myxococcota</taxon>
        <taxon>Polyangia</taxon>
        <taxon>Nannocystales</taxon>
        <taxon>Nannocystaceae</taxon>
        <taxon>Nannocystis</taxon>
    </lineage>
</organism>
<dbReference type="PANTHER" id="PTHR43591:SF24">
    <property type="entry name" value="2-METHOXY-6-POLYPRENYL-1,4-BENZOQUINOL METHYLASE, MITOCHONDRIAL"/>
    <property type="match status" value="1"/>
</dbReference>
<dbReference type="Proteomes" id="UP001217838">
    <property type="component" value="Unassembled WGS sequence"/>
</dbReference>
<protein>
    <submittedName>
        <fullName evidence="5">Class I SAM-dependent methyltransferase</fullName>
    </submittedName>
</protein>
<dbReference type="CDD" id="cd02440">
    <property type="entry name" value="AdoMet_MTases"/>
    <property type="match status" value="1"/>
</dbReference>
<dbReference type="SUPFAM" id="SSF53335">
    <property type="entry name" value="S-adenosyl-L-methionine-dependent methyltransferases"/>
    <property type="match status" value="1"/>
</dbReference>
<gene>
    <name evidence="5" type="ORF">POL58_47265</name>
</gene>
<comment type="caution">
    <text evidence="5">The sequence shown here is derived from an EMBL/GenBank/DDBJ whole genome shotgun (WGS) entry which is preliminary data.</text>
</comment>
<evidence type="ECO:0000259" key="4">
    <source>
        <dbReference type="Pfam" id="PF13649"/>
    </source>
</evidence>
<keyword evidence="1 5" id="KW-0489">Methyltransferase</keyword>
<dbReference type="InterPro" id="IPR041698">
    <property type="entry name" value="Methyltransf_25"/>
</dbReference>
<proteinExistence type="predicted"/>
<evidence type="ECO:0000313" key="6">
    <source>
        <dbReference type="Proteomes" id="UP001217838"/>
    </source>
</evidence>
<dbReference type="PANTHER" id="PTHR43591">
    <property type="entry name" value="METHYLTRANSFERASE"/>
    <property type="match status" value="1"/>
</dbReference>